<dbReference type="EC" id="3.5.4.39" evidence="4 5"/>
<evidence type="ECO:0000313" key="8">
    <source>
        <dbReference type="Proteomes" id="UP000738826"/>
    </source>
</evidence>
<evidence type="ECO:0000256" key="3">
    <source>
        <dbReference type="ARBA" id="ARBA00023004"/>
    </source>
</evidence>
<evidence type="ECO:0000313" key="7">
    <source>
        <dbReference type="EMBL" id="NCS90867.1"/>
    </source>
</evidence>
<proteinExistence type="inferred from homology"/>
<dbReference type="Proteomes" id="UP000738826">
    <property type="component" value="Unassembled WGS sequence"/>
</dbReference>
<evidence type="ECO:0000256" key="5">
    <source>
        <dbReference type="NCBIfam" id="TIGR00294"/>
    </source>
</evidence>
<dbReference type="PANTHER" id="PTHR36445:SF1">
    <property type="entry name" value="GTP CYCLOHYDROLASE MPTA"/>
    <property type="match status" value="1"/>
</dbReference>
<evidence type="ECO:0000256" key="1">
    <source>
        <dbReference type="ARBA" id="ARBA00022723"/>
    </source>
</evidence>
<dbReference type="AlphaFoldDB" id="A0A8J7YTI2"/>
<comment type="cofactor">
    <cofactor evidence="4">
        <name>Fe(2+)</name>
        <dbReference type="ChEBI" id="CHEBI:29033"/>
    </cofactor>
    <text evidence="4">Binds 1 Fe(2+) ion per subunit.</text>
</comment>
<dbReference type="Pfam" id="PF02649">
    <property type="entry name" value="GCHY-1"/>
    <property type="match status" value="1"/>
</dbReference>
<dbReference type="GO" id="GO:0005506">
    <property type="term" value="F:iron ion binding"/>
    <property type="evidence" value="ECO:0007669"/>
    <property type="project" value="UniProtKB-UniRule"/>
</dbReference>
<dbReference type="GO" id="GO:0044682">
    <property type="term" value="F:GTP cyclohydrolase IV activity"/>
    <property type="evidence" value="ECO:0007669"/>
    <property type="project" value="UniProtKB-UniRule"/>
</dbReference>
<comment type="subunit">
    <text evidence="4">Homodimer.</text>
</comment>
<comment type="function">
    <text evidence="4">Converts GTP to 7,8-dihydro-D-neopterin 2',3'-cyclic phosphate, the first intermediate in the biosynthesis of coenzyme methanopterin.</text>
</comment>
<evidence type="ECO:0000256" key="2">
    <source>
        <dbReference type="ARBA" id="ARBA00022801"/>
    </source>
</evidence>
<sequence length="296" mass="33506">MDVQNSKPLVLLGLNKVGCKGIKKQIIRNGNILYADIDAYVDLAGDRKGIHMSRIIESIDEIIEKTDKKVNNCEDFCVEVAKNIAKTQNYAERSEVNLTANFTAQRNKFGKNVEKTYKVIVNGVVTLKENSFEMRKKIGCKTIGLNACPCAQETIKQRTAKKLKNLFGEKQTSRILSLIPLVTHNQRAEITLIVEMPAKEHVELEGLIDICENSFSSEIFEMLKRPDEASVVENAHRKPLFVEDSVREVAENFYKTYGNLSNGIINIKVKSFESIHPHDAFAECKISIEDLRKIFK</sequence>
<dbReference type="HAMAP" id="MF_01527_A">
    <property type="entry name" value="GTP_cyclohydrol_A"/>
    <property type="match status" value="1"/>
</dbReference>
<comment type="catalytic activity">
    <reaction evidence="4">
        <text>GTP + H2O = 7,8-dihydroneopterin 2',3'-cyclic phosphate + formate + diphosphate + H(+)</text>
        <dbReference type="Rhea" id="RHEA:25860"/>
        <dbReference type="ChEBI" id="CHEBI:15377"/>
        <dbReference type="ChEBI" id="CHEBI:15378"/>
        <dbReference type="ChEBI" id="CHEBI:15740"/>
        <dbReference type="ChEBI" id="CHEBI:33019"/>
        <dbReference type="ChEBI" id="CHEBI:37565"/>
        <dbReference type="ChEBI" id="CHEBI:58854"/>
        <dbReference type="EC" id="3.5.4.39"/>
    </reaction>
</comment>
<organism evidence="7 8">
    <name type="scientific">Candidatus Altarchaeum hamiconexum</name>
    <dbReference type="NCBI Taxonomy" id="1803513"/>
    <lineage>
        <taxon>Archaea</taxon>
        <taxon>Candidatus Altarchaeota</taxon>
        <taxon>Candidatus Altiarchaeia</taxon>
        <taxon>Candidatus Altarchaeales</taxon>
        <taxon>Candidatus Altarchaeaceae</taxon>
        <taxon>Candidatus Altarchaeum</taxon>
    </lineage>
</organism>
<gene>
    <name evidence="4" type="primary">mptA</name>
    <name evidence="7" type="ORF">GW779_00365</name>
    <name evidence="6" type="ORF">GW910_00255</name>
</gene>
<protein>
    <recommendedName>
        <fullName evidence="4 5">GTP cyclohydrolase MptA</fullName>
        <ecNumber evidence="4 5">3.5.4.39</ecNumber>
    </recommendedName>
    <alternativeName>
        <fullName evidence="4">GTP cyclohydrolase IV</fullName>
    </alternativeName>
</protein>
<dbReference type="UniPathway" id="UPA00065"/>
<dbReference type="GO" id="GO:2001118">
    <property type="term" value="P:tetrahydromethanopterin biosynthetic process"/>
    <property type="evidence" value="ECO:0007669"/>
    <property type="project" value="UniProtKB-UniRule"/>
</dbReference>
<dbReference type="EMBL" id="JAACQH010000006">
    <property type="protein sequence ID" value="NCS90867.1"/>
    <property type="molecule type" value="Genomic_DNA"/>
</dbReference>
<comment type="caution">
    <text evidence="7">The sequence shown here is derived from an EMBL/GenBank/DDBJ whole genome shotgun (WGS) entry which is preliminary data.</text>
</comment>
<dbReference type="InterPro" id="IPR003801">
    <property type="entry name" value="GTP_cyclohydrolase_FolE2/MptA"/>
</dbReference>
<dbReference type="GO" id="GO:0003934">
    <property type="term" value="F:GTP cyclohydrolase I activity"/>
    <property type="evidence" value="ECO:0007669"/>
    <property type="project" value="InterPro"/>
</dbReference>
<feature type="site" description="May be catalytically important" evidence="4">
    <location>
        <position position="148"/>
    </location>
</feature>
<comment type="similarity">
    <text evidence="4">Belongs to the GTP cyclohydrolase IV family.</text>
</comment>
<dbReference type="Gene3D" id="3.10.270.10">
    <property type="entry name" value="Urate Oxidase"/>
    <property type="match status" value="1"/>
</dbReference>
<keyword evidence="2 4" id="KW-0378">Hydrolase</keyword>
<dbReference type="InterPro" id="IPR022840">
    <property type="entry name" value="GTP_cyclohydrolase_MptA"/>
</dbReference>
<keyword evidence="3 4" id="KW-0408">Iron</keyword>
<dbReference type="EMBL" id="JAACVF010000006">
    <property type="protein sequence ID" value="NCN64502.1"/>
    <property type="molecule type" value="Genomic_DNA"/>
</dbReference>
<dbReference type="Proteomes" id="UP000768163">
    <property type="component" value="Unassembled WGS sequence"/>
</dbReference>
<evidence type="ECO:0000256" key="4">
    <source>
        <dbReference type="HAMAP-Rule" id="MF_01527"/>
    </source>
</evidence>
<dbReference type="PANTHER" id="PTHR36445">
    <property type="entry name" value="GTP CYCLOHYDROLASE MPTA"/>
    <property type="match status" value="1"/>
</dbReference>
<reference evidence="7" key="1">
    <citation type="submission" date="2019-11" db="EMBL/GenBank/DDBJ databases">
        <title>Lipid analysis of CO2-rich subsurface aquifers suggests an autotrophy-based deep biosphere with lysolipids enriched in CPR bacteria.</title>
        <authorList>
            <person name="Probst A.J."/>
            <person name="Elling F.J."/>
            <person name="Castelle C.J."/>
            <person name="Zhu Q."/>
            <person name="Elvert M."/>
            <person name="Birarda G."/>
            <person name="Holman H.-Y."/>
            <person name="Lane K.R."/>
            <person name="Ladd B."/>
            <person name="Ryan M.C."/>
            <person name="Woyke T."/>
            <person name="Hinrichs K.-U."/>
            <person name="Banfield J.F."/>
        </authorList>
    </citation>
    <scope>NUCLEOTIDE SEQUENCE</scope>
    <source>
        <strain evidence="6">CG_2015-01_33_1645</strain>
        <strain evidence="7">CG_2015-04_33_537</strain>
    </source>
</reference>
<name>A0A8J7YTI2_9ARCH</name>
<keyword evidence="1 4" id="KW-0479">Metal-binding</keyword>
<comment type="pathway">
    <text evidence="4">Cofactor biosynthesis; 5,6,7,8-tetrahydromethanopterin biosynthesis.</text>
</comment>
<dbReference type="NCBIfam" id="TIGR00294">
    <property type="entry name" value="GTP cyclohydrolase MptA"/>
    <property type="match status" value="1"/>
</dbReference>
<accession>A0A8J7YTI2</accession>
<evidence type="ECO:0000313" key="6">
    <source>
        <dbReference type="EMBL" id="NCN64502.1"/>
    </source>
</evidence>